<name>A0ABQ9XXK5_9EUKA</name>
<gene>
    <name evidence="1" type="ORF">BLNAU_8778</name>
</gene>
<dbReference type="Proteomes" id="UP001281761">
    <property type="component" value="Unassembled WGS sequence"/>
</dbReference>
<reference evidence="1 2" key="1">
    <citation type="journal article" date="2022" name="bioRxiv">
        <title>Genomics of Preaxostyla Flagellates Illuminates Evolutionary Transitions and the Path Towards Mitochondrial Loss.</title>
        <authorList>
            <person name="Novak L.V.F."/>
            <person name="Treitli S.C."/>
            <person name="Pyrih J."/>
            <person name="Halakuc P."/>
            <person name="Pipaliya S.V."/>
            <person name="Vacek V."/>
            <person name="Brzon O."/>
            <person name="Soukal P."/>
            <person name="Eme L."/>
            <person name="Dacks J.B."/>
            <person name="Karnkowska A."/>
            <person name="Elias M."/>
            <person name="Hampl V."/>
        </authorList>
    </citation>
    <scope>NUCLEOTIDE SEQUENCE [LARGE SCALE GENOMIC DNA]</scope>
    <source>
        <strain evidence="1">NAU3</strain>
        <tissue evidence="1">Gut</tissue>
    </source>
</reference>
<protein>
    <submittedName>
        <fullName evidence="1">Uncharacterized protein</fullName>
    </submittedName>
</protein>
<organism evidence="1 2">
    <name type="scientific">Blattamonas nauphoetae</name>
    <dbReference type="NCBI Taxonomy" id="2049346"/>
    <lineage>
        <taxon>Eukaryota</taxon>
        <taxon>Metamonada</taxon>
        <taxon>Preaxostyla</taxon>
        <taxon>Oxymonadida</taxon>
        <taxon>Blattamonas</taxon>
    </lineage>
</organism>
<accession>A0ABQ9XXK5</accession>
<evidence type="ECO:0000313" key="1">
    <source>
        <dbReference type="EMBL" id="KAK2956214.1"/>
    </source>
</evidence>
<dbReference type="InterPro" id="IPR007144">
    <property type="entry name" value="SSU_processome_Utp11"/>
</dbReference>
<keyword evidence="2" id="KW-1185">Reference proteome</keyword>
<dbReference type="EMBL" id="JARBJD010000058">
    <property type="protein sequence ID" value="KAK2956214.1"/>
    <property type="molecule type" value="Genomic_DNA"/>
</dbReference>
<comment type="caution">
    <text evidence="1">The sequence shown here is derived from an EMBL/GenBank/DDBJ whole genome shotgun (WGS) entry which is preliminary data.</text>
</comment>
<dbReference type="Pfam" id="PF03998">
    <property type="entry name" value="Utp11"/>
    <property type="match status" value="1"/>
</dbReference>
<evidence type="ECO:0000313" key="2">
    <source>
        <dbReference type="Proteomes" id="UP001281761"/>
    </source>
</evidence>
<proteinExistence type="predicted"/>
<sequence>MHHQKMEKGKVLEMDRSRLQTDRHLVPTKRRHREYFNTVRQMEKRKIERLEEQVVQQMTPQKLIFVDEDATQAEIEAIESSTQHEPLHLKSNPSIVAEIEDRKQKLRQAARNAQTLDNHIELTVSIPYSLSYLPEKRQEVSHQTRG</sequence>